<dbReference type="Proteomes" id="UP001056778">
    <property type="component" value="Chromosome 5"/>
</dbReference>
<name>A0ACB9T5P8_HOLOL</name>
<gene>
    <name evidence="1" type="ORF">MML48_5g00004845</name>
</gene>
<accession>A0ACB9T5P8</accession>
<organism evidence="1 2">
    <name type="scientific">Holotrichia oblita</name>
    <name type="common">Chafer beetle</name>
    <dbReference type="NCBI Taxonomy" id="644536"/>
    <lineage>
        <taxon>Eukaryota</taxon>
        <taxon>Metazoa</taxon>
        <taxon>Ecdysozoa</taxon>
        <taxon>Arthropoda</taxon>
        <taxon>Hexapoda</taxon>
        <taxon>Insecta</taxon>
        <taxon>Pterygota</taxon>
        <taxon>Neoptera</taxon>
        <taxon>Endopterygota</taxon>
        <taxon>Coleoptera</taxon>
        <taxon>Polyphaga</taxon>
        <taxon>Scarabaeiformia</taxon>
        <taxon>Scarabaeidae</taxon>
        <taxon>Melolonthinae</taxon>
        <taxon>Holotrichia</taxon>
    </lineage>
</organism>
<reference evidence="1" key="1">
    <citation type="submission" date="2022-04" db="EMBL/GenBank/DDBJ databases">
        <title>Chromosome-scale genome assembly of Holotrichia oblita Faldermann.</title>
        <authorList>
            <person name="Rongchong L."/>
        </authorList>
    </citation>
    <scope>NUCLEOTIDE SEQUENCE</scope>
    <source>
        <strain evidence="1">81SQS9</strain>
    </source>
</reference>
<protein>
    <submittedName>
        <fullName evidence="1">Adrenergic receptor-related g-protein coupled receptor</fullName>
    </submittedName>
</protein>
<keyword evidence="2" id="KW-1185">Reference proteome</keyword>
<evidence type="ECO:0000313" key="2">
    <source>
        <dbReference type="Proteomes" id="UP001056778"/>
    </source>
</evidence>
<sequence length="316" mass="35546">MSTETSNTTNDTSGDTPIHTENLALVALLSIVIVVTIIGNTLIILAVSTTRRLRTVTNCFIMSLAVADWLVGVFVMPPAVAYRLMGKHFLSYICFVLVFDDLSFFLPTFTLAYLVIDCMKKKTVSLAVTAATMYNIQSMVTTATDPLNHQNNHNNVETRKNGTSRAIRTTINYSFAPEQIAPQRTASLYTTTSLSTNRSRPESLQLDVSILNYEPATRVSSFRRETKTAQTLSIVVGGFVACWLPFFIYYLLTPILPTNDANEVIMGYLTWLGWINSAINPFIYAFYSPDFRIAFWRLTIKHFSKSRRADIAFQHK</sequence>
<dbReference type="EMBL" id="CM043019">
    <property type="protein sequence ID" value="KAI4462127.1"/>
    <property type="molecule type" value="Genomic_DNA"/>
</dbReference>
<evidence type="ECO:0000313" key="1">
    <source>
        <dbReference type="EMBL" id="KAI4462127.1"/>
    </source>
</evidence>
<keyword evidence="1" id="KW-0675">Receptor</keyword>
<comment type="caution">
    <text evidence="1">The sequence shown here is derived from an EMBL/GenBank/DDBJ whole genome shotgun (WGS) entry which is preliminary data.</text>
</comment>
<proteinExistence type="predicted"/>